<reference evidence="2 3" key="1">
    <citation type="submission" date="2023-04" db="EMBL/GenBank/DDBJ databases">
        <title>A long-awaited taxogenomic arrangement of the family Halomonadaceae.</title>
        <authorList>
            <person name="De La Haba R."/>
            <person name="Chuvochina M."/>
            <person name="Wittouck S."/>
            <person name="Arahal D.R."/>
            <person name="Sanchez-Porro C."/>
            <person name="Hugenholtz P."/>
            <person name="Ventosa A."/>
        </authorList>
    </citation>
    <scope>NUCLEOTIDE SEQUENCE [LARGE SCALE GENOMIC DNA]</scope>
    <source>
        <strain evidence="2 3">DSM 21020</strain>
    </source>
</reference>
<organism evidence="2 3">
    <name type="scientific">Vreelandella vilamensis</name>
    <dbReference type="NCBI Taxonomy" id="531309"/>
    <lineage>
        <taxon>Bacteria</taxon>
        <taxon>Pseudomonadati</taxon>
        <taxon>Pseudomonadota</taxon>
        <taxon>Gammaproteobacteria</taxon>
        <taxon>Oceanospirillales</taxon>
        <taxon>Halomonadaceae</taxon>
        <taxon>Vreelandella</taxon>
    </lineage>
</organism>
<dbReference type="Proteomes" id="UP001254564">
    <property type="component" value="Unassembled WGS sequence"/>
</dbReference>
<dbReference type="EMBL" id="JARWAN010000028">
    <property type="protein sequence ID" value="MDR5900151.1"/>
    <property type="molecule type" value="Genomic_DNA"/>
</dbReference>
<sequence>MLIVYRARQPGSGLTDTVSKNHRARPVEMHDKTGRRRRPMQQELALAGMCWSIETVSVVKKYSLAVIGKVSAPPSRIQE</sequence>
<evidence type="ECO:0000256" key="1">
    <source>
        <dbReference type="SAM" id="MobiDB-lite"/>
    </source>
</evidence>
<comment type="caution">
    <text evidence="2">The sequence shown here is derived from an EMBL/GenBank/DDBJ whole genome shotgun (WGS) entry which is preliminary data.</text>
</comment>
<evidence type="ECO:0000313" key="3">
    <source>
        <dbReference type="Proteomes" id="UP001254564"/>
    </source>
</evidence>
<feature type="region of interest" description="Disordered" evidence="1">
    <location>
        <begin position="9"/>
        <end position="39"/>
    </location>
</feature>
<name>A0ABU1H775_9GAMM</name>
<proteinExistence type="predicted"/>
<dbReference type="RefSeq" id="WP_309657028.1">
    <property type="nucleotide sequence ID" value="NZ_JARWAN010000028.1"/>
</dbReference>
<evidence type="ECO:0000313" key="2">
    <source>
        <dbReference type="EMBL" id="MDR5900151.1"/>
    </source>
</evidence>
<keyword evidence="3" id="KW-1185">Reference proteome</keyword>
<gene>
    <name evidence="2" type="ORF">QC823_14320</name>
</gene>
<protein>
    <submittedName>
        <fullName evidence="2">Uncharacterized protein</fullName>
    </submittedName>
</protein>
<accession>A0ABU1H775</accession>